<protein>
    <submittedName>
        <fullName evidence="1">Uncharacterized protein</fullName>
    </submittedName>
</protein>
<dbReference type="EMBL" id="CADEPI010000046">
    <property type="protein sequence ID" value="CAB3369529.1"/>
    <property type="molecule type" value="Genomic_DNA"/>
</dbReference>
<gene>
    <name evidence="1" type="ORF">CLODIP_2_CD02645</name>
</gene>
<reference evidence="1 2" key="1">
    <citation type="submission" date="2020-04" db="EMBL/GenBank/DDBJ databases">
        <authorList>
            <person name="Alioto T."/>
            <person name="Alioto T."/>
            <person name="Gomez Garrido J."/>
        </authorList>
    </citation>
    <scope>NUCLEOTIDE SEQUENCE [LARGE SCALE GENOMIC DNA]</scope>
</reference>
<sequence length="113" mass="12180">MISPGQANTVEYFVPRSVSDFNLPALSETSLNNASSTIIPPPPLVDGSVGPLPALVGGGRLCNTTPRRMPSEQRVVGVGREKMVTFEDDLTPNRDDLKASQAVTKAIDWKKRC</sequence>
<dbReference type="Proteomes" id="UP000494165">
    <property type="component" value="Unassembled WGS sequence"/>
</dbReference>
<evidence type="ECO:0000313" key="2">
    <source>
        <dbReference type="Proteomes" id="UP000494165"/>
    </source>
</evidence>
<accession>A0A8S1CW89</accession>
<dbReference type="OrthoDB" id="7357716at2759"/>
<proteinExistence type="predicted"/>
<name>A0A8S1CW89_9INSE</name>
<comment type="caution">
    <text evidence="1">The sequence shown here is derived from an EMBL/GenBank/DDBJ whole genome shotgun (WGS) entry which is preliminary data.</text>
</comment>
<keyword evidence="2" id="KW-1185">Reference proteome</keyword>
<organism evidence="1 2">
    <name type="scientific">Cloeon dipterum</name>
    <dbReference type="NCBI Taxonomy" id="197152"/>
    <lineage>
        <taxon>Eukaryota</taxon>
        <taxon>Metazoa</taxon>
        <taxon>Ecdysozoa</taxon>
        <taxon>Arthropoda</taxon>
        <taxon>Hexapoda</taxon>
        <taxon>Insecta</taxon>
        <taxon>Pterygota</taxon>
        <taxon>Palaeoptera</taxon>
        <taxon>Ephemeroptera</taxon>
        <taxon>Pisciforma</taxon>
        <taxon>Baetidae</taxon>
        <taxon>Cloeon</taxon>
    </lineage>
</organism>
<dbReference type="AlphaFoldDB" id="A0A8S1CW89"/>
<evidence type="ECO:0000313" key="1">
    <source>
        <dbReference type="EMBL" id="CAB3369529.1"/>
    </source>
</evidence>